<sequence length="137" mass="16328">MKTIFSIKCVFLYCFTRKLCFCNSIVVAVYFKESSSNSYVLSSRNTAIYIKNISQANAKQLGAFLRKRDHYEHEKNTKQILVIKRKDNAIIRKRALKLKQRQKKKNLENMWNECRPYSKLVRYISKGLSRVRRKIIQ</sequence>
<reference evidence="2 3" key="1">
    <citation type="submission" date="2024-05" db="EMBL/GenBank/DDBJ databases">
        <title>Long read based assembly of the Candida bracarensis genome reveals expanded adhesin content.</title>
        <authorList>
            <person name="Marcet-Houben M."/>
            <person name="Ksiezopolska E."/>
            <person name="Gabaldon T."/>
        </authorList>
    </citation>
    <scope>NUCLEOTIDE SEQUENCE [LARGE SCALE GENOMIC DNA]</scope>
    <source>
        <strain evidence="2 3">CBM6</strain>
    </source>
</reference>
<gene>
    <name evidence="2" type="ORF">RNJ44_03979</name>
</gene>
<feature type="chain" id="PRO_5046656458" description="Ribosomal protein S21" evidence="1">
    <location>
        <begin position="21"/>
        <end position="137"/>
    </location>
</feature>
<evidence type="ECO:0000313" key="2">
    <source>
        <dbReference type="EMBL" id="KAL3232063.1"/>
    </source>
</evidence>
<protein>
    <recommendedName>
        <fullName evidence="4">Ribosomal protein S21</fullName>
    </recommendedName>
</protein>
<evidence type="ECO:0000313" key="3">
    <source>
        <dbReference type="Proteomes" id="UP001623330"/>
    </source>
</evidence>
<dbReference type="EMBL" id="JBEVYD010000005">
    <property type="protein sequence ID" value="KAL3232063.1"/>
    <property type="molecule type" value="Genomic_DNA"/>
</dbReference>
<keyword evidence="3" id="KW-1185">Reference proteome</keyword>
<proteinExistence type="predicted"/>
<evidence type="ECO:0000256" key="1">
    <source>
        <dbReference type="SAM" id="SignalP"/>
    </source>
</evidence>
<accession>A0ABR4NTM1</accession>
<feature type="signal peptide" evidence="1">
    <location>
        <begin position="1"/>
        <end position="20"/>
    </location>
</feature>
<organism evidence="2 3">
    <name type="scientific">Nakaseomyces bracarensis</name>
    <dbReference type="NCBI Taxonomy" id="273131"/>
    <lineage>
        <taxon>Eukaryota</taxon>
        <taxon>Fungi</taxon>
        <taxon>Dikarya</taxon>
        <taxon>Ascomycota</taxon>
        <taxon>Saccharomycotina</taxon>
        <taxon>Saccharomycetes</taxon>
        <taxon>Saccharomycetales</taxon>
        <taxon>Saccharomycetaceae</taxon>
        <taxon>Nakaseomyces</taxon>
    </lineage>
</organism>
<evidence type="ECO:0008006" key="4">
    <source>
        <dbReference type="Google" id="ProtNLM"/>
    </source>
</evidence>
<dbReference type="Proteomes" id="UP001623330">
    <property type="component" value="Unassembled WGS sequence"/>
</dbReference>
<comment type="caution">
    <text evidence="2">The sequence shown here is derived from an EMBL/GenBank/DDBJ whole genome shotgun (WGS) entry which is preliminary data.</text>
</comment>
<name>A0ABR4NTM1_9SACH</name>
<keyword evidence="1" id="KW-0732">Signal</keyword>